<dbReference type="PROSITE" id="PS52053">
    <property type="entry name" value="NEL"/>
    <property type="match status" value="1"/>
</dbReference>
<keyword evidence="7" id="KW-0433">Leucine-rich repeat</keyword>
<dbReference type="Pfam" id="PF14496">
    <property type="entry name" value="NEL"/>
    <property type="match status" value="1"/>
</dbReference>
<dbReference type="InterPro" id="IPR001611">
    <property type="entry name" value="Leu-rich_rpt"/>
</dbReference>
<dbReference type="InterPro" id="IPR051071">
    <property type="entry name" value="LRR-bact_E3_ubiq_ligases"/>
</dbReference>
<comment type="similarity">
    <text evidence="4 14">Belongs to the LRR-containing bacterial E3 ligase family.</text>
</comment>
<evidence type="ECO:0000256" key="6">
    <source>
        <dbReference type="ARBA" id="ARBA00022525"/>
    </source>
</evidence>
<evidence type="ECO:0000256" key="4">
    <source>
        <dbReference type="ARBA" id="ARBA00009868"/>
    </source>
</evidence>
<dbReference type="Proteomes" id="UP000185146">
    <property type="component" value="Chromosome"/>
</dbReference>
<dbReference type="PANTHER" id="PTHR47114">
    <property type="match status" value="1"/>
</dbReference>
<sequence>MPPIESIPSDSIDHLIAQQLPDWLTRADAQHREAYREALSEQQQAADSLKHLLASIPDIEQFAAPLLEGALLAEGLGEVDPRSTYVVINEAFQLPSAAEKLYQPTITYTTRQSLLAAALHNFEAHETQPWWLRKAHLVDEKGRRLAMTFERFASLCRTLDIGGRYQALLNRILKPRAGRGQPADQARIKVEQQFQRGIRSRMRAALHEGRLKGQLDEQDLLRLLPVLATPAQPAHDKGSLIPRQLYLLGKCMVGIIALEWRPLPDSAIDEIIVWIPDDPDRSVRFYDSWGELYDDLARRLEHRSFQTFLRRFIKAQDRSEFDQALSRALAASQKEHAPELDGRNLAVSGDVFAHVQALLVTRIFDDAAYLAVTTDQEDRLSRHRRLQAMLSAGLDLLGLVAFVVPVVGDLMLVLSAAQLLDEVYEGYQDWQLGNRQGALDHLFAVAQGLVLAGASAGAIKAIRRVPFVDGLAPRPLPEGKIKLARSPHYFPAEENASVLLQGLQGNHLGELQESSASMLQDVTGFSTEHLRQLCLEHAPPPARLLDIHERIALHTDHPGLRGAAFEEQLLARRQAVSDEQKTLMNAFRYLSPRGAQEIIEHSSSSQLEKLQATGRVPLGMAERARWYERDSRIDRACLGMRLAALGTADSEKLAMGLIERQAPWPAALRVELREGHQKGRLLYASQDTQNTQVSIIVRQPDGYRLANDANHLASGTLLETVLRTFDEQQKTKLGNRNLQARELRQQLLVAAVQDRQRAAEILGLPRIGANLRPPRRFADGRLGYPLSGGGESSRQAIRQGIHQIFPTLSELQLDAYLNAVRQRGENLWSHYQMLQRQLGELRETLRAWQANWQSPVDAIRRRRIVDALRRSWRRKLVDGNDQYELFIDGESVPTLPALPAGIEYGHVRRLTLRDMHLEHIDAQFLRRFPNIVDLDLSGNRLTQVPEGIESLTQLRRVNLGNNRITLDQTASNRLAQLQRLDTLILSYNPLNGLPDLSALPHVRDLQLRATGQADISQIHQLITMRAHVDLRDNRISELQREMRGLRLRLQRLNLHDNPLSESSIEYLDEARGVTDASGRGSASYTHGVVDEDTRANWVASRNELLRAQREAAWDRLIEEPGSAGLFRFLADFAQSEDFQDNPRHYRRRAWHILEACENNEALREQLFREADGPRSCDDRLLLMLNQMEVGVMAYRGVEGVPAAMRETSLLHLGEQLHRLDLLDAIANRHVQRLRQAGRKPDEIEVRLFYRLRLAIALDLPVPPDEMHFASYAHVTSADLNDAQLEVLGTYETLPMLDALAARPYWQTYLRETYAERFEAMAGPYHDRMEALEAQATAGQEGDYEERARSLMHELAAEESTLIRRLTAEAWARSKSADVDRPLQR</sequence>
<evidence type="ECO:0000256" key="2">
    <source>
        <dbReference type="ARBA" id="ARBA00004192"/>
    </source>
</evidence>
<dbReference type="GO" id="GO:0061630">
    <property type="term" value="F:ubiquitin protein ligase activity"/>
    <property type="evidence" value="ECO:0007669"/>
    <property type="project" value="UniProtKB-EC"/>
</dbReference>
<evidence type="ECO:0000256" key="5">
    <source>
        <dbReference type="ARBA" id="ARBA00012483"/>
    </source>
</evidence>
<feature type="active site" description="Glycyl thioester intermediate" evidence="14">
    <location>
        <position position="1176"/>
    </location>
</feature>
<dbReference type="EMBL" id="CP018743">
    <property type="protein sequence ID" value="APO84007.1"/>
    <property type="molecule type" value="Genomic_DNA"/>
</dbReference>
<evidence type="ECO:0000256" key="11">
    <source>
        <dbReference type="ARBA" id="ARBA00022843"/>
    </source>
</evidence>
<proteinExistence type="inferred from homology"/>
<gene>
    <name evidence="16" type="ORF">BL240_22235</name>
</gene>
<dbReference type="PANTHER" id="PTHR47114:SF2">
    <property type="entry name" value="OLIGODENDROCYTE-MYELIN GLYCOPROTEIN"/>
    <property type="match status" value="1"/>
</dbReference>
<evidence type="ECO:0000256" key="14">
    <source>
        <dbReference type="PROSITE-ProRule" id="PRU01398"/>
    </source>
</evidence>
<evidence type="ECO:0000259" key="15">
    <source>
        <dbReference type="PROSITE" id="PS52053"/>
    </source>
</evidence>
<evidence type="ECO:0000256" key="1">
    <source>
        <dbReference type="ARBA" id="ARBA00000900"/>
    </source>
</evidence>
<comment type="catalytic activity">
    <reaction evidence="1">
        <text>S-ubiquitinyl-[E2 ubiquitin-conjugating enzyme]-L-cysteine + [acceptor protein]-L-lysine = [E2 ubiquitin-conjugating enzyme]-L-cysteine + N(6)-ubiquitinyl-[acceptor protein]-L-lysine.</text>
        <dbReference type="EC" id="2.3.2.27"/>
    </reaction>
</comment>
<dbReference type="Gene3D" id="3.80.10.10">
    <property type="entry name" value="Ribonuclease Inhibitor"/>
    <property type="match status" value="1"/>
</dbReference>
<organism evidence="16 17">
    <name type="scientific">Pseudomonas putida</name>
    <name type="common">Arthrobacter siderocapsulatus</name>
    <dbReference type="NCBI Taxonomy" id="303"/>
    <lineage>
        <taxon>Bacteria</taxon>
        <taxon>Pseudomonadati</taxon>
        <taxon>Pseudomonadota</taxon>
        <taxon>Gammaproteobacteria</taxon>
        <taxon>Pseudomonadales</taxon>
        <taxon>Pseudomonadaceae</taxon>
        <taxon>Pseudomonas</taxon>
    </lineage>
</organism>
<reference evidence="16 17" key="1">
    <citation type="submission" date="2016-12" db="EMBL/GenBank/DDBJ databases">
        <title>Draft Genome Sequence of Mercury Resistant Pseudomonas DRA525.</title>
        <authorList>
            <person name="Drace K.M."/>
        </authorList>
    </citation>
    <scope>NUCLEOTIDE SEQUENCE [LARGE SCALE GENOMIC DNA]</scope>
    <source>
        <strain evidence="16 17">DRA525</strain>
    </source>
</reference>
<dbReference type="GO" id="GO:0005576">
    <property type="term" value="C:extracellular region"/>
    <property type="evidence" value="ECO:0007669"/>
    <property type="project" value="UniProtKB-SubCell"/>
</dbReference>
<comment type="subcellular location">
    <subcellularLocation>
        <location evidence="2">Host cytoplasm</location>
    </subcellularLocation>
    <subcellularLocation>
        <location evidence="3">Secreted</location>
    </subcellularLocation>
</comment>
<dbReference type="Pfam" id="PF20178">
    <property type="entry name" value="ToxA_N"/>
    <property type="match status" value="1"/>
</dbReference>
<protein>
    <recommendedName>
        <fullName evidence="5">RING-type E3 ubiquitin transferase</fullName>
        <ecNumber evidence="5">2.3.2.27</ecNumber>
    </recommendedName>
</protein>
<keyword evidence="13 14" id="KW-1035">Host cytoplasm</keyword>
<dbReference type="InterPro" id="IPR029487">
    <property type="entry name" value="NEL_dom"/>
</dbReference>
<dbReference type="InterPro" id="IPR046673">
    <property type="entry name" value="ToxA_N"/>
</dbReference>
<evidence type="ECO:0000313" key="16">
    <source>
        <dbReference type="EMBL" id="APO84007.1"/>
    </source>
</evidence>
<dbReference type="SMART" id="SM00369">
    <property type="entry name" value="LRR_TYP"/>
    <property type="match status" value="2"/>
</dbReference>
<dbReference type="PROSITE" id="PS51450">
    <property type="entry name" value="LRR"/>
    <property type="match status" value="1"/>
</dbReference>
<feature type="domain" description="NEL" evidence="15">
    <location>
        <begin position="1089"/>
        <end position="1384"/>
    </location>
</feature>
<dbReference type="EC" id="2.3.2.27" evidence="5"/>
<dbReference type="RefSeq" id="WP_075046153.1">
    <property type="nucleotide sequence ID" value="NZ_CP018743.1"/>
</dbReference>
<dbReference type="SUPFAM" id="SSF52058">
    <property type="entry name" value="L domain-like"/>
    <property type="match status" value="1"/>
</dbReference>
<keyword evidence="10 14" id="KW-0833">Ubl conjugation pathway</keyword>
<accession>A0A1L5PV01</accession>
<dbReference type="InterPro" id="IPR003591">
    <property type="entry name" value="Leu-rich_rpt_typical-subtyp"/>
</dbReference>
<comment type="PTM">
    <text evidence="14">Ubiquitinated in the presence of host E1 ubiquitin-activating enzyme, E2 ubiquitin-conjugating enzyme and ubiquitin.</text>
</comment>
<evidence type="ECO:0000313" key="17">
    <source>
        <dbReference type="Proteomes" id="UP000185146"/>
    </source>
</evidence>
<evidence type="ECO:0000256" key="3">
    <source>
        <dbReference type="ARBA" id="ARBA00004613"/>
    </source>
</evidence>
<evidence type="ECO:0000256" key="12">
    <source>
        <dbReference type="ARBA" id="ARBA00023026"/>
    </source>
</evidence>
<dbReference type="GO" id="GO:0016567">
    <property type="term" value="P:protein ubiquitination"/>
    <property type="evidence" value="ECO:0007669"/>
    <property type="project" value="InterPro"/>
</dbReference>
<keyword evidence="9" id="KW-0677">Repeat</keyword>
<evidence type="ECO:0000256" key="10">
    <source>
        <dbReference type="ARBA" id="ARBA00022786"/>
    </source>
</evidence>
<evidence type="ECO:0000256" key="13">
    <source>
        <dbReference type="ARBA" id="ARBA00023200"/>
    </source>
</evidence>
<keyword evidence="12" id="KW-0843">Virulence</keyword>
<dbReference type="InterPro" id="IPR032675">
    <property type="entry name" value="LRR_dom_sf"/>
</dbReference>
<keyword evidence="8 14" id="KW-0808">Transferase</keyword>
<dbReference type="Gene3D" id="1.20.58.360">
    <property type="entry name" value="Shigella T3SS effector IpaH defines"/>
    <property type="match status" value="1"/>
</dbReference>
<dbReference type="GO" id="GO:0030430">
    <property type="term" value="C:host cell cytoplasm"/>
    <property type="evidence" value="ECO:0007669"/>
    <property type="project" value="UniProtKB-SubCell"/>
</dbReference>
<name>A0A1L5PV01_PSEPU</name>
<keyword evidence="11 14" id="KW-0832">Ubl conjugation</keyword>
<keyword evidence="6 14" id="KW-0964">Secreted</keyword>
<evidence type="ECO:0000256" key="7">
    <source>
        <dbReference type="ARBA" id="ARBA00022614"/>
    </source>
</evidence>
<evidence type="ECO:0000256" key="8">
    <source>
        <dbReference type="ARBA" id="ARBA00022679"/>
    </source>
</evidence>
<evidence type="ECO:0000256" key="9">
    <source>
        <dbReference type="ARBA" id="ARBA00022737"/>
    </source>
</evidence>
<dbReference type="Pfam" id="PF13855">
    <property type="entry name" value="LRR_8"/>
    <property type="match status" value="1"/>
</dbReference>